<feature type="transmembrane region" description="Helical" evidence="6">
    <location>
        <begin position="240"/>
        <end position="260"/>
    </location>
</feature>
<dbReference type="AlphaFoldDB" id="A0A6A4AJZ2"/>
<proteinExistence type="predicted"/>
<evidence type="ECO:0000313" key="8">
    <source>
        <dbReference type="EMBL" id="KAE9257527.1"/>
    </source>
</evidence>
<dbReference type="PANTHER" id="PTHR10877">
    <property type="entry name" value="POLYCYSTIN FAMILY MEMBER"/>
    <property type="match status" value="1"/>
</dbReference>
<keyword evidence="5" id="KW-0175">Coiled coil</keyword>
<feature type="transmembrane region" description="Helical" evidence="6">
    <location>
        <begin position="393"/>
        <end position="419"/>
    </location>
</feature>
<gene>
    <name evidence="8" type="ORF">PF002_g942</name>
</gene>
<evidence type="ECO:0000313" key="9">
    <source>
        <dbReference type="Proteomes" id="UP000440367"/>
    </source>
</evidence>
<name>A0A6A4AJZ2_9STRA</name>
<evidence type="ECO:0000259" key="7">
    <source>
        <dbReference type="Pfam" id="PF08016"/>
    </source>
</evidence>
<sequence length="696" mass="78151">MPWTDMYVILSPDPCTAVKKKDPPPPTISVHDALDVLWHDSHHAWDLRRIVMALFSFAIFIAAVFVHVPTRTMYTQSHAVLSALATSGGDTVTDDSPVKFLNIEAIPEILDWINDTFVPQVFVTEDAYGETLPGDEWGRVAMFNQVLGGVSFDVTQMDKRDCKTEAFLPRDILAEKGEWLNASTKELVITVPTLNSEIPGFVVTTLKLDFKAGGYIKPSFTSTPTLADHFPSTHRIVIDALIVLWFSPWMLIMTITTYAIRRYKTRRGTINPVKFAHQSVMEIIRKCTLPDGWMAINVLRGPMVHAFYVTVLITHFAITDEAFMNKIEELQNGSRSGDNALRSLIASFNYIARLSVLSRILASAAVFIQGLRVLNTFRNHNGLSVLSRSITKAIYWCGAFAVTFFVIFMAFAVSGAILFGNRVHEFSSLLVSMTTCVNMLFGEFDFGVISDIHYSVAFYWSFMVLETFVLLNIVLAIVIDAYNAEKLKKERTKWWRCRRVFVNMMMGFTTKAIDLLPRCCLGIKPRHDVVLWGRIRTKRLRQELLSRLNGSQDVEHGCELTPGTVLTVEKLGQLFPEATEIECGNTLKYLVAGICHTAEEDESEEDDCGKPDDRVSLAPCQCGSFGKSKLDSPRSFESAMNTGVSTISIRDSNRSTPTTEIQEVTTRIVGVEEKLEQINLALQQKIDMLLERMAQA</sequence>
<dbReference type="EMBL" id="QXGD01000021">
    <property type="protein sequence ID" value="KAE9257527.1"/>
    <property type="molecule type" value="Genomic_DNA"/>
</dbReference>
<keyword evidence="4 6" id="KW-0472">Membrane</keyword>
<feature type="transmembrane region" description="Helical" evidence="6">
    <location>
        <begin position="50"/>
        <end position="68"/>
    </location>
</feature>
<protein>
    <recommendedName>
        <fullName evidence="7">Polycystin cation channel PKD1/PKD2 domain-containing protein</fullName>
    </recommendedName>
</protein>
<keyword evidence="3 6" id="KW-1133">Transmembrane helix</keyword>
<keyword evidence="2 6" id="KW-0812">Transmembrane</keyword>
<dbReference type="Proteomes" id="UP000440367">
    <property type="component" value="Unassembled WGS sequence"/>
</dbReference>
<accession>A0A6A4AJZ2</accession>
<evidence type="ECO:0000256" key="5">
    <source>
        <dbReference type="SAM" id="Coils"/>
    </source>
</evidence>
<feature type="domain" description="Polycystin cation channel PKD1/PKD2" evidence="7">
    <location>
        <begin position="346"/>
        <end position="483"/>
    </location>
</feature>
<feature type="transmembrane region" description="Helical" evidence="6">
    <location>
        <begin position="456"/>
        <end position="479"/>
    </location>
</feature>
<evidence type="ECO:0000256" key="6">
    <source>
        <dbReference type="SAM" id="Phobius"/>
    </source>
</evidence>
<dbReference type="InterPro" id="IPR013122">
    <property type="entry name" value="PKD1_2_channel"/>
</dbReference>
<dbReference type="PANTHER" id="PTHR10877:SF183">
    <property type="entry name" value="AT14535P-RELATED"/>
    <property type="match status" value="1"/>
</dbReference>
<feature type="coiled-coil region" evidence="5">
    <location>
        <begin position="661"/>
        <end position="692"/>
    </location>
</feature>
<feature type="transmembrane region" description="Helical" evidence="6">
    <location>
        <begin position="500"/>
        <end position="517"/>
    </location>
</feature>
<dbReference type="InterPro" id="IPR051223">
    <property type="entry name" value="Polycystin"/>
</dbReference>
<comment type="caution">
    <text evidence="8">The sequence shown here is derived from an EMBL/GenBank/DDBJ whole genome shotgun (WGS) entry which is preliminary data.</text>
</comment>
<organism evidence="8 9">
    <name type="scientific">Phytophthora fragariae</name>
    <dbReference type="NCBI Taxonomy" id="53985"/>
    <lineage>
        <taxon>Eukaryota</taxon>
        <taxon>Sar</taxon>
        <taxon>Stramenopiles</taxon>
        <taxon>Oomycota</taxon>
        <taxon>Peronosporomycetes</taxon>
        <taxon>Peronosporales</taxon>
        <taxon>Peronosporaceae</taxon>
        <taxon>Phytophthora</taxon>
    </lineage>
</organism>
<dbReference type="GO" id="GO:0016020">
    <property type="term" value="C:membrane"/>
    <property type="evidence" value="ECO:0007669"/>
    <property type="project" value="UniProtKB-SubCell"/>
</dbReference>
<evidence type="ECO:0000256" key="2">
    <source>
        <dbReference type="ARBA" id="ARBA00022692"/>
    </source>
</evidence>
<evidence type="ECO:0000256" key="1">
    <source>
        <dbReference type="ARBA" id="ARBA00004141"/>
    </source>
</evidence>
<reference evidence="8 9" key="1">
    <citation type="submission" date="2018-08" db="EMBL/GenBank/DDBJ databases">
        <title>Genomic investigation of the strawberry pathogen Phytophthora fragariae indicates pathogenicity is determined by transcriptional variation in three key races.</title>
        <authorList>
            <person name="Adams T.M."/>
            <person name="Armitage A.D."/>
            <person name="Sobczyk M.K."/>
            <person name="Bates H.J."/>
            <person name="Dunwell J.M."/>
            <person name="Nellist C.F."/>
            <person name="Harrison R.J."/>
        </authorList>
    </citation>
    <scope>NUCLEOTIDE SEQUENCE [LARGE SCALE GENOMIC DNA]</scope>
    <source>
        <strain evidence="8 9">BC-1</strain>
    </source>
</reference>
<dbReference type="Pfam" id="PF08016">
    <property type="entry name" value="PKD_channel"/>
    <property type="match status" value="1"/>
</dbReference>
<evidence type="ECO:0000256" key="4">
    <source>
        <dbReference type="ARBA" id="ARBA00023136"/>
    </source>
</evidence>
<comment type="subcellular location">
    <subcellularLocation>
        <location evidence="1">Membrane</location>
        <topology evidence="1">Multi-pass membrane protein</topology>
    </subcellularLocation>
</comment>
<dbReference type="Gene3D" id="1.10.287.70">
    <property type="match status" value="1"/>
</dbReference>
<evidence type="ECO:0000256" key="3">
    <source>
        <dbReference type="ARBA" id="ARBA00022989"/>
    </source>
</evidence>